<dbReference type="PATRIC" id="fig|13690.10.peg.4163"/>
<reference evidence="2 3" key="1">
    <citation type="submission" date="2014-03" db="EMBL/GenBank/DDBJ databases">
        <title>Genome sequence of Sphingobium yanoikuyae B1.</title>
        <authorList>
            <person name="Gan H.M."/>
            <person name="Gan H.Y."/>
            <person name="Savka M.A."/>
        </authorList>
    </citation>
    <scope>NUCLEOTIDE SEQUENCE [LARGE SCALE GENOMIC DNA]</scope>
    <source>
        <strain evidence="2 3">B1</strain>
    </source>
</reference>
<geneLocation type="plasmid" evidence="1">
    <name>pF1</name>
</geneLocation>
<dbReference type="EMBL" id="CP033227">
    <property type="protein sequence ID" value="AYO75521.1"/>
    <property type="molecule type" value="Genomic_DNA"/>
</dbReference>
<accession>A0A084EF82</accession>
<evidence type="ECO:0000313" key="4">
    <source>
        <dbReference type="Proteomes" id="UP000280708"/>
    </source>
</evidence>
<name>A0A084EF82_SPHYA</name>
<keyword evidence="1" id="KW-0614">Plasmid</keyword>
<geneLocation type="plasmid" evidence="4">
    <name>pf1</name>
</geneLocation>
<reference evidence="1 4" key="2">
    <citation type="submission" date="2018-10" db="EMBL/GenBank/DDBJ databases">
        <title>Characterization and genome analysis of a novel bacterium Sphingobium yanoikuyae SJTF8 capable of degrading PAHs.</title>
        <authorList>
            <person name="Yin C."/>
            <person name="Xiong W."/>
            <person name="Liang R."/>
        </authorList>
    </citation>
    <scope>NUCLEOTIDE SEQUENCE [LARGE SCALE GENOMIC DNA]</scope>
    <source>
        <strain evidence="1 4">SJTF8</strain>
        <plasmid evidence="1">pF1</plasmid>
        <plasmid evidence="4">pf1</plasmid>
    </source>
</reference>
<sequence length="117" mass="13003">MNDKLSALEWSVVALARGDRLSSLQAPGKFSTFLKRLFEGERPSPAFADKRLEALRRVSVLAWHRGFAIPEAELDRFLNVGFSEQQFEAVISRIHRSKAQASCCKNGAQPGHVHALA</sequence>
<dbReference type="eggNOG" id="ENOG502ZX0X">
    <property type="taxonomic scope" value="Bacteria"/>
</dbReference>
<dbReference type="AlphaFoldDB" id="A0A084EF82"/>
<proteinExistence type="predicted"/>
<dbReference type="RefSeq" id="WP_017502103.1">
    <property type="nucleotide sequence ID" value="NZ_CP033227.1"/>
</dbReference>
<protein>
    <submittedName>
        <fullName evidence="2">Uncharacterized protein</fullName>
    </submittedName>
</protein>
<evidence type="ECO:0000313" key="2">
    <source>
        <dbReference type="EMBL" id="KEZ16624.1"/>
    </source>
</evidence>
<dbReference type="Proteomes" id="UP000028534">
    <property type="component" value="Unassembled WGS sequence"/>
</dbReference>
<dbReference type="EMBL" id="JGVR01000030">
    <property type="protein sequence ID" value="KEZ16624.1"/>
    <property type="molecule type" value="Genomic_DNA"/>
</dbReference>
<evidence type="ECO:0000313" key="3">
    <source>
        <dbReference type="Proteomes" id="UP000028534"/>
    </source>
</evidence>
<evidence type="ECO:0000313" key="1">
    <source>
        <dbReference type="EMBL" id="AYO75521.1"/>
    </source>
</evidence>
<gene>
    <name evidence="2" type="ORF">CP98_04052</name>
    <name evidence="1" type="ORF">EBF16_00500</name>
</gene>
<organism evidence="2 3">
    <name type="scientific">Sphingobium yanoikuyae</name>
    <name type="common">Sphingomonas yanoikuyae</name>
    <dbReference type="NCBI Taxonomy" id="13690"/>
    <lineage>
        <taxon>Bacteria</taxon>
        <taxon>Pseudomonadati</taxon>
        <taxon>Pseudomonadota</taxon>
        <taxon>Alphaproteobacteria</taxon>
        <taxon>Sphingomonadales</taxon>
        <taxon>Sphingomonadaceae</taxon>
        <taxon>Sphingobium</taxon>
    </lineage>
</organism>
<dbReference type="Proteomes" id="UP000280708">
    <property type="component" value="Plasmid pF1"/>
</dbReference>